<gene>
    <name evidence="2" type="ORF">PLEPLA_LOCUS13415</name>
</gene>
<sequence length="68" mass="7586">MGAQVTGNSSTWQRDGGMAADGPDVTTSSLEETSDRMRGHSEQQQQQQQQQELELEERGTKSREHPKV</sequence>
<feature type="compositionally biased region" description="Polar residues" evidence="1">
    <location>
        <begin position="1"/>
        <end position="13"/>
    </location>
</feature>
<evidence type="ECO:0000313" key="2">
    <source>
        <dbReference type="EMBL" id="CAB1425485.1"/>
    </source>
</evidence>
<dbReference type="Proteomes" id="UP001153269">
    <property type="component" value="Unassembled WGS sequence"/>
</dbReference>
<evidence type="ECO:0000256" key="1">
    <source>
        <dbReference type="SAM" id="MobiDB-lite"/>
    </source>
</evidence>
<organism evidence="2 3">
    <name type="scientific">Pleuronectes platessa</name>
    <name type="common">European plaice</name>
    <dbReference type="NCBI Taxonomy" id="8262"/>
    <lineage>
        <taxon>Eukaryota</taxon>
        <taxon>Metazoa</taxon>
        <taxon>Chordata</taxon>
        <taxon>Craniata</taxon>
        <taxon>Vertebrata</taxon>
        <taxon>Euteleostomi</taxon>
        <taxon>Actinopterygii</taxon>
        <taxon>Neopterygii</taxon>
        <taxon>Teleostei</taxon>
        <taxon>Neoteleostei</taxon>
        <taxon>Acanthomorphata</taxon>
        <taxon>Carangaria</taxon>
        <taxon>Pleuronectiformes</taxon>
        <taxon>Pleuronectoidei</taxon>
        <taxon>Pleuronectidae</taxon>
        <taxon>Pleuronectes</taxon>
    </lineage>
</organism>
<keyword evidence="3" id="KW-1185">Reference proteome</keyword>
<accession>A0A9N7U6V7</accession>
<dbReference type="EMBL" id="CADEAL010000808">
    <property type="protein sequence ID" value="CAB1425485.1"/>
    <property type="molecule type" value="Genomic_DNA"/>
</dbReference>
<evidence type="ECO:0000313" key="3">
    <source>
        <dbReference type="Proteomes" id="UP001153269"/>
    </source>
</evidence>
<feature type="region of interest" description="Disordered" evidence="1">
    <location>
        <begin position="1"/>
        <end position="68"/>
    </location>
</feature>
<feature type="compositionally biased region" description="Low complexity" evidence="1">
    <location>
        <begin position="42"/>
        <end position="52"/>
    </location>
</feature>
<reference evidence="2" key="1">
    <citation type="submission" date="2020-03" db="EMBL/GenBank/DDBJ databases">
        <authorList>
            <person name="Weist P."/>
        </authorList>
    </citation>
    <scope>NUCLEOTIDE SEQUENCE</scope>
</reference>
<comment type="caution">
    <text evidence="2">The sequence shown here is derived from an EMBL/GenBank/DDBJ whole genome shotgun (WGS) entry which is preliminary data.</text>
</comment>
<protein>
    <submittedName>
        <fullName evidence="2">Uncharacterized protein</fullName>
    </submittedName>
</protein>
<feature type="compositionally biased region" description="Basic and acidic residues" evidence="1">
    <location>
        <begin position="56"/>
        <end position="68"/>
    </location>
</feature>
<proteinExistence type="predicted"/>
<name>A0A9N7U6V7_PLEPL</name>
<dbReference type="AlphaFoldDB" id="A0A9N7U6V7"/>